<feature type="transmembrane region" description="Helical" evidence="1">
    <location>
        <begin position="12"/>
        <end position="35"/>
    </location>
</feature>
<keyword evidence="1" id="KW-1133">Transmembrane helix</keyword>
<evidence type="ECO:0008006" key="4">
    <source>
        <dbReference type="Google" id="ProtNLM"/>
    </source>
</evidence>
<dbReference type="RefSeq" id="WP_315733416.1">
    <property type="nucleotide sequence ID" value="NZ_JAVYII010000005.1"/>
</dbReference>
<keyword evidence="1" id="KW-0812">Transmembrane</keyword>
<evidence type="ECO:0000256" key="1">
    <source>
        <dbReference type="SAM" id="Phobius"/>
    </source>
</evidence>
<comment type="caution">
    <text evidence="2">The sequence shown here is derived from an EMBL/GenBank/DDBJ whole genome shotgun (WGS) entry which is preliminary data.</text>
</comment>
<evidence type="ECO:0000313" key="2">
    <source>
        <dbReference type="EMBL" id="MDT9593930.1"/>
    </source>
</evidence>
<proteinExistence type="predicted"/>
<gene>
    <name evidence="2" type="ORF">RDV89_12685</name>
</gene>
<evidence type="ECO:0000313" key="3">
    <source>
        <dbReference type="Proteomes" id="UP001268542"/>
    </source>
</evidence>
<sequence length="118" mass="11111">MDEQRGAGPGRTADVVVAVLLLVGLGFGAAMMFLVGTMGAAGLSGTACGDGGPRGCQSMVNAVWFLSAGGPAVGVVLGAVLAGVRRSRGGSATVGALVGVGVAVACVVAAVVLAGVVD</sequence>
<keyword evidence="3" id="KW-1185">Reference proteome</keyword>
<dbReference type="Proteomes" id="UP001268542">
    <property type="component" value="Unassembled WGS sequence"/>
</dbReference>
<keyword evidence="1" id="KW-0472">Membrane</keyword>
<protein>
    <recommendedName>
        <fullName evidence="4">Integral membrane protein</fullName>
    </recommendedName>
</protein>
<organism evidence="2 3">
    <name type="scientific">Nocardioides imazamoxiresistens</name>
    <dbReference type="NCBI Taxonomy" id="3231893"/>
    <lineage>
        <taxon>Bacteria</taxon>
        <taxon>Bacillati</taxon>
        <taxon>Actinomycetota</taxon>
        <taxon>Actinomycetes</taxon>
        <taxon>Propionibacteriales</taxon>
        <taxon>Nocardioidaceae</taxon>
        <taxon>Nocardioides</taxon>
    </lineage>
</organism>
<feature type="transmembrane region" description="Helical" evidence="1">
    <location>
        <begin position="96"/>
        <end position="117"/>
    </location>
</feature>
<feature type="transmembrane region" description="Helical" evidence="1">
    <location>
        <begin position="62"/>
        <end position="84"/>
    </location>
</feature>
<name>A0ABU3PXH5_9ACTN</name>
<dbReference type="EMBL" id="JAVYII010000005">
    <property type="protein sequence ID" value="MDT9593930.1"/>
    <property type="molecule type" value="Genomic_DNA"/>
</dbReference>
<reference evidence="2 3" key="1">
    <citation type="submission" date="2023-08" db="EMBL/GenBank/DDBJ databases">
        <title>Nocardioides seae sp. nov., a bacterium isolated from a soil.</title>
        <authorList>
            <person name="Wang X."/>
        </authorList>
    </citation>
    <scope>NUCLEOTIDE SEQUENCE [LARGE SCALE GENOMIC DNA]</scope>
    <source>
        <strain evidence="2 3">YZH12</strain>
    </source>
</reference>
<accession>A0ABU3PXH5</accession>